<gene>
    <name evidence="2" type="ORF">METZ01_LOCUS480441</name>
</gene>
<protein>
    <submittedName>
        <fullName evidence="2">Uncharacterized protein</fullName>
    </submittedName>
</protein>
<reference evidence="2" key="1">
    <citation type="submission" date="2018-05" db="EMBL/GenBank/DDBJ databases">
        <authorList>
            <person name="Lanie J.A."/>
            <person name="Ng W.-L."/>
            <person name="Kazmierczak K.M."/>
            <person name="Andrzejewski T.M."/>
            <person name="Davidsen T.M."/>
            <person name="Wayne K.J."/>
            <person name="Tettelin H."/>
            <person name="Glass J.I."/>
            <person name="Rusch D."/>
            <person name="Podicherti R."/>
            <person name="Tsui H.-C.T."/>
            <person name="Winkler M.E."/>
        </authorList>
    </citation>
    <scope>NUCLEOTIDE SEQUENCE</scope>
</reference>
<accession>A0A383C5A3</accession>
<sequence length="61" mass="6705">PAGWTRTTSSWRRAARSTYGANSPNTSNACGQRAVPPSPTSWSGATRRRQPVMARRRFPTS</sequence>
<feature type="region of interest" description="Disordered" evidence="1">
    <location>
        <begin position="1"/>
        <end position="61"/>
    </location>
</feature>
<dbReference type="AlphaFoldDB" id="A0A383C5A3"/>
<feature type="non-terminal residue" evidence="2">
    <location>
        <position position="1"/>
    </location>
</feature>
<dbReference type="EMBL" id="UINC01206112">
    <property type="protein sequence ID" value="SVE27587.1"/>
    <property type="molecule type" value="Genomic_DNA"/>
</dbReference>
<organism evidence="2">
    <name type="scientific">marine metagenome</name>
    <dbReference type="NCBI Taxonomy" id="408172"/>
    <lineage>
        <taxon>unclassified sequences</taxon>
        <taxon>metagenomes</taxon>
        <taxon>ecological metagenomes</taxon>
    </lineage>
</organism>
<evidence type="ECO:0000256" key="1">
    <source>
        <dbReference type="SAM" id="MobiDB-lite"/>
    </source>
</evidence>
<feature type="compositionally biased region" description="Polar residues" evidence="1">
    <location>
        <begin position="19"/>
        <end position="30"/>
    </location>
</feature>
<feature type="compositionally biased region" description="Basic residues" evidence="1">
    <location>
        <begin position="46"/>
        <end position="61"/>
    </location>
</feature>
<feature type="compositionally biased region" description="Low complexity" evidence="1">
    <location>
        <begin position="1"/>
        <end position="18"/>
    </location>
</feature>
<proteinExistence type="predicted"/>
<evidence type="ECO:0000313" key="2">
    <source>
        <dbReference type="EMBL" id="SVE27587.1"/>
    </source>
</evidence>
<name>A0A383C5A3_9ZZZZ</name>
<feature type="non-terminal residue" evidence="2">
    <location>
        <position position="61"/>
    </location>
</feature>